<dbReference type="InterPro" id="IPR021739">
    <property type="entry name" value="SaV-like"/>
</dbReference>
<dbReference type="Pfam" id="PF11753">
    <property type="entry name" value="DUF3310"/>
    <property type="match status" value="1"/>
</dbReference>
<evidence type="ECO:0000313" key="1">
    <source>
        <dbReference type="EMBL" id="CAB4127316.1"/>
    </source>
</evidence>
<organism evidence="1">
    <name type="scientific">uncultured Caudovirales phage</name>
    <dbReference type="NCBI Taxonomy" id="2100421"/>
    <lineage>
        <taxon>Viruses</taxon>
        <taxon>Duplodnaviria</taxon>
        <taxon>Heunggongvirae</taxon>
        <taxon>Uroviricota</taxon>
        <taxon>Caudoviricetes</taxon>
        <taxon>Peduoviridae</taxon>
        <taxon>Maltschvirus</taxon>
        <taxon>Maltschvirus maltsch</taxon>
    </lineage>
</organism>
<dbReference type="EMBL" id="LR796208">
    <property type="protein sequence ID" value="CAB4127316.1"/>
    <property type="molecule type" value="Genomic_DNA"/>
</dbReference>
<protein>
    <submittedName>
        <fullName evidence="1">SaV-like</fullName>
    </submittedName>
</protein>
<proteinExistence type="predicted"/>
<name>A0A6J5L200_9CAUD</name>
<sequence>MEYKYKEGEIIKKIQEYVDSTYGQHYVGKQSLQTFDVWESLDLAEGVCQATAIKYLMRFGKKEGHNQKDLLKAMHYIILLMYFTENSQD</sequence>
<accession>A0A6J5L200</accession>
<reference evidence="1" key="1">
    <citation type="submission" date="2020-04" db="EMBL/GenBank/DDBJ databases">
        <authorList>
            <person name="Chiriac C."/>
            <person name="Salcher M."/>
            <person name="Ghai R."/>
            <person name="Kavagutti S V."/>
        </authorList>
    </citation>
    <scope>NUCLEOTIDE SEQUENCE</scope>
</reference>
<gene>
    <name evidence="1" type="ORF">UFOVP84_126</name>
</gene>